<dbReference type="EMBL" id="DQVM01000093">
    <property type="protein sequence ID" value="HIQ29871.1"/>
    <property type="molecule type" value="Genomic_DNA"/>
</dbReference>
<keyword evidence="3 6" id="KW-0812">Transmembrane</keyword>
<evidence type="ECO:0000313" key="7">
    <source>
        <dbReference type="EMBL" id="HIQ29871.1"/>
    </source>
</evidence>
<feature type="transmembrane region" description="Helical" evidence="6">
    <location>
        <begin position="178"/>
        <end position="195"/>
    </location>
</feature>
<evidence type="ECO:0000313" key="8">
    <source>
        <dbReference type="Proteomes" id="UP000608579"/>
    </source>
</evidence>
<protein>
    <submittedName>
        <fullName evidence="7">APC family permease</fullName>
    </submittedName>
</protein>
<dbReference type="PANTHER" id="PTHR42770:SF11">
    <property type="entry name" value="INNER MEMBRANE TRANSPORT PROTEIN YBAT"/>
    <property type="match status" value="1"/>
</dbReference>
<dbReference type="AlphaFoldDB" id="A0A832ZWQ4"/>
<evidence type="ECO:0000256" key="4">
    <source>
        <dbReference type="ARBA" id="ARBA00022989"/>
    </source>
</evidence>
<evidence type="ECO:0000256" key="2">
    <source>
        <dbReference type="ARBA" id="ARBA00022475"/>
    </source>
</evidence>
<evidence type="ECO:0000256" key="3">
    <source>
        <dbReference type="ARBA" id="ARBA00022692"/>
    </source>
</evidence>
<feature type="transmembrane region" description="Helical" evidence="6">
    <location>
        <begin position="276"/>
        <end position="292"/>
    </location>
</feature>
<dbReference type="GO" id="GO:0005886">
    <property type="term" value="C:plasma membrane"/>
    <property type="evidence" value="ECO:0007669"/>
    <property type="project" value="UniProtKB-SubCell"/>
</dbReference>
<dbReference type="PANTHER" id="PTHR42770">
    <property type="entry name" value="AMINO ACID TRANSPORTER-RELATED"/>
    <property type="match status" value="1"/>
</dbReference>
<dbReference type="InterPro" id="IPR050367">
    <property type="entry name" value="APC_superfamily"/>
</dbReference>
<feature type="transmembrane region" description="Helical" evidence="6">
    <location>
        <begin position="201"/>
        <end position="220"/>
    </location>
</feature>
<gene>
    <name evidence="7" type="ORF">EYH45_04835</name>
</gene>
<dbReference type="GO" id="GO:0022857">
    <property type="term" value="F:transmembrane transporter activity"/>
    <property type="evidence" value="ECO:0007669"/>
    <property type="project" value="InterPro"/>
</dbReference>
<feature type="transmembrane region" description="Helical" evidence="6">
    <location>
        <begin position="41"/>
        <end position="59"/>
    </location>
</feature>
<comment type="caution">
    <text evidence="7">The sequence shown here is derived from an EMBL/GenBank/DDBJ whole genome shotgun (WGS) entry which is preliminary data.</text>
</comment>
<dbReference type="Proteomes" id="UP000608579">
    <property type="component" value="Unassembled WGS sequence"/>
</dbReference>
<name>A0A832ZWQ4_CALS0</name>
<comment type="subcellular location">
    <subcellularLocation>
        <location evidence="1">Cell membrane</location>
        <topology evidence="1">Multi-pass membrane protein</topology>
    </subcellularLocation>
</comment>
<dbReference type="Pfam" id="PF13520">
    <property type="entry name" value="AA_permease_2"/>
    <property type="match status" value="1"/>
</dbReference>
<dbReference type="InterPro" id="IPR002293">
    <property type="entry name" value="AA/rel_permease1"/>
</dbReference>
<feature type="transmembrane region" description="Helical" evidence="6">
    <location>
        <begin position="249"/>
        <end position="270"/>
    </location>
</feature>
<evidence type="ECO:0000256" key="6">
    <source>
        <dbReference type="SAM" id="Phobius"/>
    </source>
</evidence>
<proteinExistence type="predicted"/>
<sequence>MGYALAFNLELFLSQVTVFGNRETLPEVGYIPWLDIDANNFLYGLTLAMASFIGIESIAQAAEETRRPHRWIPRAAKLSIVAVFLSVILFSILSIGVLDWRVLGLSYENPVAQMVIRFPLVGAWLAGIVAFAAFILCYASSNTGVIGVSRLTASMGKFNLLPRWFYYIHPRYRTPTRTIVIFGLIGFAITLLGDIPLIASLYNFGALLSYMLLMLSLILLRNKEKEVYRPWKVPVTIRIRRKSGEVTEIPLIGLLGFVGTSIMWALVVLLHTAGRTFGFIWMAAGLLIYLLSRRALGKGILSHEEGDMVKPMGYRMDVGVLVRPFEDLEVVKHSILHGLDRRFRIRLITIIDVEDLKERRGKVKTYELEEIRESIEKDLSKLTKELKHLGYETIYCVHVGKFDEMIERELKSTNIDMLVFIKRATEKATIEKGHEAKVHNIMLKHPGKIMVLKRVK</sequence>
<keyword evidence="2" id="KW-1003">Cell membrane</keyword>
<evidence type="ECO:0000256" key="1">
    <source>
        <dbReference type="ARBA" id="ARBA00004651"/>
    </source>
</evidence>
<reference evidence="7" key="1">
    <citation type="journal article" date="2020" name="ISME J.">
        <title>Gammaproteobacteria mediating utilization of methyl-, sulfur- and petroleum organic compounds in deep ocean hydrothermal plumes.</title>
        <authorList>
            <person name="Zhou Z."/>
            <person name="Liu Y."/>
            <person name="Pan J."/>
            <person name="Cron B.R."/>
            <person name="Toner B.M."/>
            <person name="Anantharaman K."/>
            <person name="Breier J.A."/>
            <person name="Dick G.J."/>
            <person name="Li M."/>
        </authorList>
    </citation>
    <scope>NUCLEOTIDE SEQUENCE</scope>
    <source>
        <strain evidence="7">SZUA-1515</strain>
    </source>
</reference>
<dbReference type="Gene3D" id="1.20.1740.10">
    <property type="entry name" value="Amino acid/polyamine transporter I"/>
    <property type="match status" value="1"/>
</dbReference>
<keyword evidence="4 6" id="KW-1133">Transmembrane helix</keyword>
<accession>A0A832ZWQ4</accession>
<evidence type="ECO:0000256" key="5">
    <source>
        <dbReference type="ARBA" id="ARBA00023136"/>
    </source>
</evidence>
<feature type="transmembrane region" description="Helical" evidence="6">
    <location>
        <begin position="80"/>
        <end position="98"/>
    </location>
</feature>
<feature type="transmembrane region" description="Helical" evidence="6">
    <location>
        <begin position="118"/>
        <end position="139"/>
    </location>
</feature>
<organism evidence="7 8">
    <name type="scientific">Caldiarchaeum subterraneum</name>
    <dbReference type="NCBI Taxonomy" id="311458"/>
    <lineage>
        <taxon>Archaea</taxon>
        <taxon>Nitrososphaerota</taxon>
        <taxon>Candidatus Caldarchaeales</taxon>
        <taxon>Candidatus Caldarchaeaceae</taxon>
        <taxon>Candidatus Caldarchaeum</taxon>
    </lineage>
</organism>
<keyword evidence="5 6" id="KW-0472">Membrane</keyword>